<sequence>MQPEAAAVRLSGMRMLPVVALGIAVLTACGASEGAAGGRACTMIGAVPGISLDVEPRPGRTVAAATVTVCRDGACRTGETPVFPATTPGPQTCTGTGPEDSCSVELRETGGWYGFVPIHDLREGPYEVTVVLTNASGGEVGRTTQNTAAQLVYPNGPECGGGVPQATVAV</sequence>
<reference evidence="1" key="1">
    <citation type="submission" date="2022-01" db="EMBL/GenBank/DDBJ databases">
        <title>PSI-footprinting approach for the identification of protein synthesis inhibitor producers.</title>
        <authorList>
            <person name="Handel F."/>
            <person name="Kulik A."/>
            <person name="Wex K.W."/>
            <person name="Berscheid A."/>
            <person name="Saur J.S."/>
            <person name="Winkler A."/>
            <person name="Wibberg D."/>
            <person name="Kalinowski J."/>
            <person name="Broetz-Oesterhelt H."/>
            <person name="Mast Y."/>
        </authorList>
    </citation>
    <scope>NUCLEOTIDE SEQUENCE</scope>
    <source>
        <strain evidence="1">KNN 49.3e</strain>
    </source>
</reference>
<proteinExistence type="predicted"/>
<name>A0ABY4NZS0_9PSEU</name>
<dbReference type="EMBL" id="CP091196">
    <property type="protein sequence ID" value="UQS25502.1"/>
    <property type="molecule type" value="Genomic_DNA"/>
</dbReference>
<evidence type="ECO:0000313" key="2">
    <source>
        <dbReference type="Proteomes" id="UP000830158"/>
    </source>
</evidence>
<protein>
    <submittedName>
        <fullName evidence="1">Uncharacterized protein</fullName>
    </submittedName>
</protein>
<keyword evidence="2" id="KW-1185">Reference proteome</keyword>
<dbReference type="Proteomes" id="UP000830158">
    <property type="component" value="Chromosome"/>
</dbReference>
<accession>A0ABY4NZS0</accession>
<gene>
    <name evidence="1" type="ORF">L1857_23155</name>
</gene>
<organism evidence="1 2">
    <name type="scientific">Amycolatopsis thermalba</name>
    <dbReference type="NCBI Taxonomy" id="944492"/>
    <lineage>
        <taxon>Bacteria</taxon>
        <taxon>Bacillati</taxon>
        <taxon>Actinomycetota</taxon>
        <taxon>Actinomycetes</taxon>
        <taxon>Pseudonocardiales</taxon>
        <taxon>Pseudonocardiaceae</taxon>
        <taxon>Amycolatopsis</taxon>
    </lineage>
</organism>
<dbReference type="RefSeq" id="WP_240323442.1">
    <property type="nucleotide sequence ID" value="NZ_CP091196.1"/>
</dbReference>
<evidence type="ECO:0000313" key="1">
    <source>
        <dbReference type="EMBL" id="UQS25502.1"/>
    </source>
</evidence>